<dbReference type="InterPro" id="IPR017975">
    <property type="entry name" value="Tubulin_CS"/>
</dbReference>
<dbReference type="GO" id="GO:0005200">
    <property type="term" value="F:structural constituent of cytoskeleton"/>
    <property type="evidence" value="ECO:0007669"/>
    <property type="project" value="InterPro"/>
</dbReference>
<evidence type="ECO:0000256" key="15">
    <source>
        <dbReference type="ARBA" id="ARBA00071544"/>
    </source>
</evidence>
<name>A0A1M2VRZ1_TRAPU</name>
<dbReference type="InterPro" id="IPR000340">
    <property type="entry name" value="Dual-sp_phosphatase_cat-dom"/>
</dbReference>
<dbReference type="FunFam" id="1.10.287.600:FF:000005">
    <property type="entry name" value="Tubulin alpha chain"/>
    <property type="match status" value="1"/>
</dbReference>
<dbReference type="PANTHER" id="PTHR11588">
    <property type="entry name" value="TUBULIN"/>
    <property type="match status" value="1"/>
</dbReference>
<evidence type="ECO:0000256" key="7">
    <source>
        <dbReference type="ARBA" id="ARBA00022723"/>
    </source>
</evidence>
<dbReference type="InterPro" id="IPR029058">
    <property type="entry name" value="AB_hydrolase_fold"/>
</dbReference>
<keyword evidence="13" id="KW-0206">Cytoskeleton</keyword>
<keyword evidence="22" id="KW-1185">Reference proteome</keyword>
<evidence type="ECO:0000256" key="5">
    <source>
        <dbReference type="ARBA" id="ARBA00022490"/>
    </source>
</evidence>
<dbReference type="GO" id="GO:0046872">
    <property type="term" value="F:metal ion binding"/>
    <property type="evidence" value="ECO:0007669"/>
    <property type="project" value="UniProtKB-KW"/>
</dbReference>
<dbReference type="Gene3D" id="3.30.1330.20">
    <property type="entry name" value="Tubulin/FtsZ, C-terminal domain"/>
    <property type="match status" value="1"/>
</dbReference>
<evidence type="ECO:0000256" key="11">
    <source>
        <dbReference type="ARBA" id="ARBA00022912"/>
    </source>
</evidence>
<keyword evidence="5" id="KW-0963">Cytoplasm</keyword>
<evidence type="ECO:0000256" key="13">
    <source>
        <dbReference type="ARBA" id="ARBA00023212"/>
    </source>
</evidence>
<dbReference type="InterPro" id="IPR002168">
    <property type="entry name" value="Lipase_GDXG_HIS_AS"/>
</dbReference>
<dbReference type="InterPro" id="IPR023123">
    <property type="entry name" value="Tubulin_C"/>
</dbReference>
<dbReference type="InterPro" id="IPR036525">
    <property type="entry name" value="Tubulin/FtsZ_GTPase_sf"/>
</dbReference>
<dbReference type="PROSITE" id="PS00227">
    <property type="entry name" value="TUBULIN"/>
    <property type="match status" value="1"/>
</dbReference>
<dbReference type="InterPro" id="IPR000217">
    <property type="entry name" value="Tubulin"/>
</dbReference>
<feature type="domain" description="Tyrosine-protein phosphatase" evidence="19">
    <location>
        <begin position="5"/>
        <end position="149"/>
    </location>
</feature>
<evidence type="ECO:0000256" key="9">
    <source>
        <dbReference type="ARBA" id="ARBA00022801"/>
    </source>
</evidence>
<dbReference type="InterPro" id="IPR029021">
    <property type="entry name" value="Prot-tyrosine_phosphatase-like"/>
</dbReference>
<evidence type="ECO:0000256" key="8">
    <source>
        <dbReference type="ARBA" id="ARBA00022741"/>
    </source>
</evidence>
<proteinExistence type="inferred from homology"/>
<accession>A0A1M2VRZ1</accession>
<dbReference type="InterPro" id="IPR016130">
    <property type="entry name" value="Tyr_Pase_AS"/>
</dbReference>
<dbReference type="CDD" id="cd02186">
    <property type="entry name" value="alpha_tubulin"/>
    <property type="match status" value="1"/>
</dbReference>
<dbReference type="SMART" id="SM00865">
    <property type="entry name" value="Tubulin_C"/>
    <property type="match status" value="1"/>
</dbReference>
<feature type="region of interest" description="Disordered" evidence="18">
    <location>
        <begin position="916"/>
        <end position="969"/>
    </location>
</feature>
<dbReference type="SUPFAM" id="SSF52799">
    <property type="entry name" value="(Phosphotyrosine protein) phosphatases II"/>
    <property type="match status" value="1"/>
</dbReference>
<dbReference type="Pfam" id="PF07859">
    <property type="entry name" value="Abhydrolase_3"/>
    <property type="match status" value="1"/>
</dbReference>
<dbReference type="GO" id="GO:0004721">
    <property type="term" value="F:phosphoprotein phosphatase activity"/>
    <property type="evidence" value="ECO:0007669"/>
    <property type="project" value="UniProtKB-KW"/>
</dbReference>
<comment type="similarity">
    <text evidence="3">Belongs to the tubulin family.</text>
</comment>
<comment type="subcellular location">
    <subcellularLocation>
        <location evidence="2">Cytoplasm</location>
        <location evidence="2">Cytoskeleton</location>
    </subcellularLocation>
</comment>
<dbReference type="SMART" id="SM00195">
    <property type="entry name" value="DSPc"/>
    <property type="match status" value="1"/>
</dbReference>
<comment type="similarity">
    <text evidence="4">Belongs to the 'GDXG' lipolytic enzyme family.</text>
</comment>
<dbReference type="PROSITE" id="PS01174">
    <property type="entry name" value="LIPASE_GDXG_SER"/>
    <property type="match status" value="1"/>
</dbReference>
<dbReference type="SUPFAM" id="SSF55307">
    <property type="entry name" value="Tubulin C-terminal domain-like"/>
    <property type="match status" value="1"/>
</dbReference>
<dbReference type="CDD" id="cd14498">
    <property type="entry name" value="DSP"/>
    <property type="match status" value="1"/>
</dbReference>
<dbReference type="PRINTS" id="PR01161">
    <property type="entry name" value="TUBULIN"/>
</dbReference>
<dbReference type="OrthoDB" id="1662883at2759"/>
<evidence type="ECO:0000256" key="3">
    <source>
        <dbReference type="ARBA" id="ARBA00009636"/>
    </source>
</evidence>
<dbReference type="PROSITE" id="PS50054">
    <property type="entry name" value="TYR_PHOSPHATASE_DUAL"/>
    <property type="match status" value="1"/>
</dbReference>
<dbReference type="Pfam" id="PF03953">
    <property type="entry name" value="Tubulin_C"/>
    <property type="match status" value="1"/>
</dbReference>
<dbReference type="GO" id="GO:0007017">
    <property type="term" value="P:microtubule-based process"/>
    <property type="evidence" value="ECO:0007669"/>
    <property type="project" value="InterPro"/>
</dbReference>
<dbReference type="STRING" id="154538.A0A1M2VRZ1"/>
<reference evidence="21 22" key="1">
    <citation type="submission" date="2016-10" db="EMBL/GenBank/DDBJ databases">
        <title>Genome sequence of the basidiomycete white-rot fungus Trametes pubescens.</title>
        <authorList>
            <person name="Makela M.R."/>
            <person name="Granchi Z."/>
            <person name="Peng M."/>
            <person name="De Vries R.P."/>
            <person name="Grigoriev I."/>
            <person name="Riley R."/>
            <person name="Hilden K."/>
        </authorList>
    </citation>
    <scope>NUCLEOTIDE SEQUENCE [LARGE SCALE GENOMIC DNA]</scope>
    <source>
        <strain evidence="21 22">FBCC735</strain>
    </source>
</reference>
<evidence type="ECO:0000256" key="18">
    <source>
        <dbReference type="SAM" id="MobiDB-lite"/>
    </source>
</evidence>
<evidence type="ECO:0000313" key="21">
    <source>
        <dbReference type="EMBL" id="OJT10363.1"/>
    </source>
</evidence>
<feature type="compositionally biased region" description="Polar residues" evidence="18">
    <location>
        <begin position="557"/>
        <end position="569"/>
    </location>
</feature>
<dbReference type="PROSITE" id="PS01173">
    <property type="entry name" value="LIPASE_GDXG_HIS"/>
    <property type="match status" value="1"/>
</dbReference>
<dbReference type="Pfam" id="PF00091">
    <property type="entry name" value="Tubulin"/>
    <property type="match status" value="1"/>
</dbReference>
<dbReference type="InterPro" id="IPR013094">
    <property type="entry name" value="AB_hydrolase_3"/>
</dbReference>
<evidence type="ECO:0000256" key="12">
    <source>
        <dbReference type="ARBA" id="ARBA00023134"/>
    </source>
</evidence>
<dbReference type="InterPro" id="IPR008280">
    <property type="entry name" value="Tub_FtsZ_C"/>
</dbReference>
<dbReference type="SUPFAM" id="SSF52490">
    <property type="entry name" value="Tubulin nucleotide-binding domain-like"/>
    <property type="match status" value="1"/>
</dbReference>
<feature type="compositionally biased region" description="Basic and acidic residues" evidence="18">
    <location>
        <begin position="737"/>
        <end position="747"/>
    </location>
</feature>
<comment type="caution">
    <text evidence="21">The sequence shown here is derived from an EMBL/GenBank/DDBJ whole genome shotgun (WGS) entry which is preliminary data.</text>
</comment>
<dbReference type="Gene3D" id="3.40.50.1820">
    <property type="entry name" value="alpha/beta hydrolase"/>
    <property type="match status" value="2"/>
</dbReference>
<keyword evidence="6" id="KW-0493">Microtubule</keyword>
<evidence type="ECO:0000313" key="22">
    <source>
        <dbReference type="Proteomes" id="UP000184267"/>
    </source>
</evidence>
<dbReference type="GO" id="GO:0005874">
    <property type="term" value="C:microtubule"/>
    <property type="evidence" value="ECO:0007669"/>
    <property type="project" value="UniProtKB-KW"/>
</dbReference>
<feature type="compositionally biased region" description="Basic and acidic residues" evidence="18">
    <location>
        <begin position="570"/>
        <end position="579"/>
    </location>
</feature>
<keyword evidence="8" id="KW-0547">Nucleotide-binding</keyword>
<dbReference type="Gene3D" id="3.40.50.1440">
    <property type="entry name" value="Tubulin/FtsZ, GTPase domain"/>
    <property type="match status" value="1"/>
</dbReference>
<dbReference type="Gene3D" id="3.90.190.10">
    <property type="entry name" value="Protein tyrosine phosphatase superfamily"/>
    <property type="match status" value="1"/>
</dbReference>
<dbReference type="Gene3D" id="1.10.287.600">
    <property type="entry name" value="Helix hairpin bin"/>
    <property type="match status" value="1"/>
</dbReference>
<feature type="compositionally biased region" description="Basic and acidic residues" evidence="18">
    <location>
        <begin position="916"/>
        <end position="925"/>
    </location>
</feature>
<keyword evidence="10" id="KW-0460">Magnesium</keyword>
<organism evidence="21 22">
    <name type="scientific">Trametes pubescens</name>
    <name type="common">White-rot fungus</name>
    <dbReference type="NCBI Taxonomy" id="154538"/>
    <lineage>
        <taxon>Eukaryota</taxon>
        <taxon>Fungi</taxon>
        <taxon>Dikarya</taxon>
        <taxon>Basidiomycota</taxon>
        <taxon>Agaricomycotina</taxon>
        <taxon>Agaricomycetes</taxon>
        <taxon>Polyporales</taxon>
        <taxon>Polyporaceae</taxon>
        <taxon>Trametes</taxon>
    </lineage>
</organism>
<evidence type="ECO:0000256" key="1">
    <source>
        <dbReference type="ARBA" id="ARBA00001946"/>
    </source>
</evidence>
<dbReference type="InterPro" id="IPR003008">
    <property type="entry name" value="Tubulin_FtsZ_GTPase"/>
</dbReference>
<feature type="domain" description="Tyrosine specific protein phosphatases" evidence="20">
    <location>
        <begin position="77"/>
        <end position="127"/>
    </location>
</feature>
<keyword evidence="7" id="KW-0479">Metal-binding</keyword>
<protein>
    <recommendedName>
        <fullName evidence="15">Tubulin alpha chain</fullName>
    </recommendedName>
</protein>
<comment type="cofactor">
    <cofactor evidence="1">
        <name>Mg(2+)</name>
        <dbReference type="ChEBI" id="CHEBI:18420"/>
    </cofactor>
</comment>
<feature type="compositionally biased region" description="Basic and acidic residues" evidence="18">
    <location>
        <begin position="778"/>
        <end position="811"/>
    </location>
</feature>
<keyword evidence="17" id="KW-0175">Coiled coil</keyword>
<feature type="region of interest" description="Disordered" evidence="18">
    <location>
        <begin position="470"/>
        <end position="579"/>
    </location>
</feature>
<feature type="compositionally biased region" description="Basic and acidic residues" evidence="18">
    <location>
        <begin position="947"/>
        <end position="961"/>
    </location>
</feature>
<dbReference type="PROSITE" id="PS00383">
    <property type="entry name" value="TYR_PHOSPHATASE_1"/>
    <property type="match status" value="1"/>
</dbReference>
<evidence type="ECO:0000256" key="14">
    <source>
        <dbReference type="ARBA" id="ARBA00049117"/>
    </source>
</evidence>
<dbReference type="OMA" id="GEWITEN"/>
<comment type="catalytic activity">
    <reaction evidence="14">
        <text>GTP + H2O = GDP + phosphate + H(+)</text>
        <dbReference type="Rhea" id="RHEA:19669"/>
        <dbReference type="ChEBI" id="CHEBI:15377"/>
        <dbReference type="ChEBI" id="CHEBI:15378"/>
        <dbReference type="ChEBI" id="CHEBI:37565"/>
        <dbReference type="ChEBI" id="CHEBI:43474"/>
        <dbReference type="ChEBI" id="CHEBI:58189"/>
    </reaction>
    <physiologicalReaction direction="left-to-right" evidence="14">
        <dbReference type="Rhea" id="RHEA:19670"/>
    </physiologicalReaction>
</comment>
<dbReference type="InterPro" id="IPR037103">
    <property type="entry name" value="Tubulin/FtsZ-like_C"/>
</dbReference>
<dbReference type="InterPro" id="IPR020422">
    <property type="entry name" value="TYR_PHOSPHATASE_DUAL_dom"/>
</dbReference>
<feature type="region of interest" description="Disordered" evidence="18">
    <location>
        <begin position="1055"/>
        <end position="1093"/>
    </location>
</feature>
<keyword evidence="12" id="KW-0342">GTP-binding</keyword>
<feature type="compositionally biased region" description="Polar residues" evidence="18">
    <location>
        <begin position="1065"/>
        <end position="1082"/>
    </location>
</feature>
<feature type="region of interest" description="Disordered" evidence="18">
    <location>
        <begin position="737"/>
        <end position="828"/>
    </location>
</feature>
<dbReference type="InterPro" id="IPR018316">
    <property type="entry name" value="Tubulin/FtsZ_2-layer-sand-dom"/>
</dbReference>
<dbReference type="EMBL" id="MNAD01000785">
    <property type="protein sequence ID" value="OJT10363.1"/>
    <property type="molecule type" value="Genomic_DNA"/>
</dbReference>
<evidence type="ECO:0000259" key="19">
    <source>
        <dbReference type="PROSITE" id="PS50054"/>
    </source>
</evidence>
<evidence type="ECO:0000256" key="16">
    <source>
        <dbReference type="PROSITE-ProRule" id="PRU10038"/>
    </source>
</evidence>
<dbReference type="InterPro" id="IPR033140">
    <property type="entry name" value="Lipase_GDXG_put_SER_AS"/>
</dbReference>
<keyword evidence="9" id="KW-0378">Hydrolase</keyword>
<evidence type="ECO:0000259" key="20">
    <source>
        <dbReference type="PROSITE" id="PS50056"/>
    </source>
</evidence>
<dbReference type="SMART" id="SM00864">
    <property type="entry name" value="Tubulin"/>
    <property type="match status" value="1"/>
</dbReference>
<evidence type="ECO:0000256" key="4">
    <source>
        <dbReference type="ARBA" id="ARBA00010515"/>
    </source>
</evidence>
<evidence type="ECO:0000256" key="10">
    <source>
        <dbReference type="ARBA" id="ARBA00022842"/>
    </source>
</evidence>
<dbReference type="GO" id="GO:0005525">
    <property type="term" value="F:GTP binding"/>
    <property type="evidence" value="ECO:0007669"/>
    <property type="project" value="UniProtKB-KW"/>
</dbReference>
<dbReference type="PRINTS" id="PR01162">
    <property type="entry name" value="ALPHATUBULIN"/>
</dbReference>
<dbReference type="FunFam" id="3.40.50.1440:FF:000007">
    <property type="entry name" value="Tubulin alpha chain"/>
    <property type="match status" value="1"/>
</dbReference>
<dbReference type="PROSITE" id="PS50056">
    <property type="entry name" value="TYR_PHOSPHATASE_2"/>
    <property type="match status" value="1"/>
</dbReference>
<evidence type="ECO:0000256" key="6">
    <source>
        <dbReference type="ARBA" id="ARBA00022701"/>
    </source>
</evidence>
<dbReference type="FunFam" id="3.30.1330.20:FF:000001">
    <property type="entry name" value="Tubulin alpha chain"/>
    <property type="match status" value="1"/>
</dbReference>
<dbReference type="SUPFAM" id="SSF53474">
    <property type="entry name" value="alpha/beta-Hydrolases"/>
    <property type="match status" value="1"/>
</dbReference>
<feature type="active site" evidence="16">
    <location>
        <position position="410"/>
    </location>
</feature>
<dbReference type="InterPro" id="IPR000387">
    <property type="entry name" value="Tyr_Pase_dom"/>
</dbReference>
<gene>
    <name evidence="21" type="ORF">TRAPUB_13122</name>
</gene>
<keyword evidence="11" id="KW-0904">Protein phosphatase</keyword>
<feature type="compositionally biased region" description="Basic and acidic residues" evidence="18">
    <location>
        <begin position="500"/>
        <end position="550"/>
    </location>
</feature>
<evidence type="ECO:0000256" key="17">
    <source>
        <dbReference type="SAM" id="Coils"/>
    </source>
</evidence>
<evidence type="ECO:0000256" key="2">
    <source>
        <dbReference type="ARBA" id="ARBA00004245"/>
    </source>
</evidence>
<dbReference type="InterPro" id="IPR002452">
    <property type="entry name" value="Alpha_tubulin"/>
</dbReference>
<sequence length="1500" mass="167020">MVWRNINAVIDGKLYLGTIDAAISPRTLADRRITHIVSVGSEPIPADNPASGIRHLRIRVEDVDYADLLIHMPVACRFIHEAINAGGVVLVHCVQGLSRSATVVAAYLMYSRRIEASEAMEIVRRAREQVWIIPGFQEQLVLFALCQYNPSPSEGIYVRWRQKIDRFLQGQQAQGALAIKTFIKHAKRKGVKLKDGDATVEGLDDILYDEAFHIVKAFIEMGTKNTVESLQTFTNTHVPAPFWCAVAPVKIPLSSCNKAADALIEWFGPEDLKHVVGGERWWQIRGMEWIDGEWITENAYLQDGKPESEKGLTDDEKTIKRMEHLDRVMLYVHGGAYFWGSINTHRYQVIRYARKMKGRAFTVNYRKAPQYPWPCPLQDVLAAYFYLTNPPSGAVHEPVHPSKIVIAGDSAGAALCLTVLTILRDLGIPQPAGAVLISPWVDLTHSFPSVMSNSATDIIPPHGFIHKPSTLWPVHPSSDGGHARAILTKSNPPPQPGHADNLKPDDNRVADQVEQRLEQSVERGQDVHADDIQDKPEDILSQQEMEKVGDGEAPNARSKSGDGSETPTSDAEKHKCQDPNHDLAEEFWEPKPPKVLMEDPNATPLELRSQIQLYATTEQLSHPLVSPVLQSSLGNLCPLYIIAGDGECLRDEIVYLAHKAAHPKDYPTRRGVLKEGRRQKENAEKFQTPTKVHLQVFDDMCHVLTVFTFTEPAKYAYRSIAQFIKHVVDNSDDHLARNPFPELHRPPSEISDTETEKVGPKSSSAKTSPKRPGGPFKNTDRDSGSGKSDVRMYRSNEAMAKQEVEEGKTDRLPVPSGESSSATAHEGSIQEDIPAVYMIRERVDVLGNVRPMEPPEDIPALHLRPNEIGLIKEAPVRRWLSGQEAWDKKYKRAAERAIRKRKRYEAKAAKLLEHAKEQGLQHNELRPQPSRHSVAETASSRSVGEVESDRRWGPLDLKDENPPPTAIAGRRDTSEAIALLKKSIYHNAPATHRTVPKLRTSDAVRAAFNPHDHPVKAPQQSASEQQVHTQFIGMHGLRMWQSLVDLFMRKSTKKVAHGKKHASSALRSTSDKISGANRSESGPSPDGRLIDTSPSHHDDGFSTFFSETSSGKHVPRSLYVDLEPNVIDEVRNGTYRSLFHPETLVTGKEDAASNYARGHYTVGKEQIDLVMDKIRRLSDNCNGLQGFFVFHSFGGGTGSGFGALVLERLSTDYGKKSKLEFSVYPAPTMANSIVEPYNSVLTTHTTLEHSDCSFMVDNEAIYDICKKRLNIGSPGFANLNRLIAQVVSSITASLRFDGSLNVDLNEFQTNLVPFPRIHFPLATFAPIISAEKAHHEQNSVIDMTFSCFEAGNQMVKCDPREGKYMACALLYRGDVVPKDTNAAVSLIKTKRTIQFVDWCPTGFKLGICNEPPAHIPGGDLAKVTRSLCMLSNTTAISAAWSRLDHKFDLLYSKRAFVHWYVGEGMEEGEFSEAREDLAALEKDYEEVGIDSADAEEVGEY</sequence>
<feature type="coiled-coil region" evidence="17">
    <location>
        <begin position="887"/>
        <end position="914"/>
    </location>
</feature>
<dbReference type="Proteomes" id="UP000184267">
    <property type="component" value="Unassembled WGS sequence"/>
</dbReference>
<dbReference type="Pfam" id="PF00782">
    <property type="entry name" value="DSPc"/>
    <property type="match status" value="1"/>
</dbReference>